<evidence type="ECO:0000259" key="16">
    <source>
        <dbReference type="SMART" id="SM00864"/>
    </source>
</evidence>
<evidence type="ECO:0000256" key="11">
    <source>
        <dbReference type="ARBA" id="ARBA00023134"/>
    </source>
</evidence>
<dbReference type="Pfam" id="PF00091">
    <property type="entry name" value="Tubulin"/>
    <property type="match status" value="1"/>
</dbReference>
<gene>
    <name evidence="18" type="ORF">V9T40_005742</name>
</gene>
<evidence type="ECO:0000256" key="8">
    <source>
        <dbReference type="ARBA" id="ARBA00022741"/>
    </source>
</evidence>
<dbReference type="GO" id="GO:0005874">
    <property type="term" value="C:microtubule"/>
    <property type="evidence" value="ECO:0007669"/>
    <property type="project" value="UniProtKB-KW"/>
</dbReference>
<feature type="compositionally biased region" description="Basic and acidic residues" evidence="15">
    <location>
        <begin position="935"/>
        <end position="950"/>
    </location>
</feature>
<dbReference type="FunFam" id="1.10.287.600:FF:000001">
    <property type="entry name" value="Tubulin alpha chain"/>
    <property type="match status" value="1"/>
</dbReference>
<keyword evidence="8" id="KW-0547">Nucleotide-binding</keyword>
<dbReference type="InterPro" id="IPR037103">
    <property type="entry name" value="Tubulin/FtsZ-like_C"/>
</dbReference>
<dbReference type="Pfam" id="PF03953">
    <property type="entry name" value="Tubulin_C"/>
    <property type="match status" value="1"/>
</dbReference>
<keyword evidence="6" id="KW-0493">Microtubule</keyword>
<dbReference type="GO" id="GO:0005200">
    <property type="term" value="F:structural constituent of cytoskeleton"/>
    <property type="evidence" value="ECO:0007669"/>
    <property type="project" value="InterPro"/>
</dbReference>
<comment type="caution">
    <text evidence="18">The sequence shown here is derived from an EMBL/GenBank/DDBJ whole genome shotgun (WGS) entry which is preliminary data.</text>
</comment>
<dbReference type="Pfam" id="PF18137">
    <property type="entry name" value="WHD_ORC"/>
    <property type="match status" value="1"/>
</dbReference>
<dbReference type="PRINTS" id="PR01162">
    <property type="entry name" value="ALPHATUBULIN"/>
</dbReference>
<dbReference type="Pfam" id="PF19675">
    <property type="entry name" value="ORC3_ins"/>
    <property type="match status" value="1"/>
</dbReference>
<evidence type="ECO:0000256" key="2">
    <source>
        <dbReference type="ARBA" id="ARBA00004245"/>
    </source>
</evidence>
<dbReference type="GO" id="GO:0046872">
    <property type="term" value="F:metal ion binding"/>
    <property type="evidence" value="ECO:0007669"/>
    <property type="project" value="UniProtKB-KW"/>
</dbReference>
<feature type="compositionally biased region" description="Polar residues" evidence="15">
    <location>
        <begin position="390"/>
        <end position="399"/>
    </location>
</feature>
<comment type="cofactor">
    <cofactor evidence="1">
        <name>Mg(2+)</name>
        <dbReference type="ChEBI" id="CHEBI:18420"/>
    </cofactor>
</comment>
<evidence type="ECO:0008006" key="20">
    <source>
        <dbReference type="Google" id="ProtNLM"/>
    </source>
</evidence>
<evidence type="ECO:0000256" key="13">
    <source>
        <dbReference type="ARBA" id="ARBA00034296"/>
    </source>
</evidence>
<organism evidence="18 19">
    <name type="scientific">Parthenolecanium corni</name>
    <dbReference type="NCBI Taxonomy" id="536013"/>
    <lineage>
        <taxon>Eukaryota</taxon>
        <taxon>Metazoa</taxon>
        <taxon>Ecdysozoa</taxon>
        <taxon>Arthropoda</taxon>
        <taxon>Hexapoda</taxon>
        <taxon>Insecta</taxon>
        <taxon>Pterygota</taxon>
        <taxon>Neoptera</taxon>
        <taxon>Paraneoptera</taxon>
        <taxon>Hemiptera</taxon>
        <taxon>Sternorrhyncha</taxon>
        <taxon>Coccoidea</taxon>
        <taxon>Coccidae</taxon>
        <taxon>Parthenolecanium</taxon>
    </lineage>
</organism>
<dbReference type="EMBL" id="JBBCAQ010000003">
    <property type="protein sequence ID" value="KAK7604556.1"/>
    <property type="molecule type" value="Genomic_DNA"/>
</dbReference>
<dbReference type="GO" id="GO:0005525">
    <property type="term" value="F:GTP binding"/>
    <property type="evidence" value="ECO:0007669"/>
    <property type="project" value="UniProtKB-KW"/>
</dbReference>
<keyword evidence="12" id="KW-0206">Cytoskeleton</keyword>
<dbReference type="PROSITE" id="PS00227">
    <property type="entry name" value="TUBULIN"/>
    <property type="match status" value="1"/>
</dbReference>
<dbReference type="Gene3D" id="3.30.1330.20">
    <property type="entry name" value="Tubulin/FtsZ, C-terminal domain"/>
    <property type="match status" value="1"/>
</dbReference>
<dbReference type="SUPFAM" id="SSF55307">
    <property type="entry name" value="Tubulin C-terminal domain-like"/>
    <property type="match status" value="1"/>
</dbReference>
<keyword evidence="9" id="KW-0378">Hydrolase</keyword>
<protein>
    <recommendedName>
        <fullName evidence="20">Tubulin alpha chain</fullName>
    </recommendedName>
</protein>
<evidence type="ECO:0000256" key="6">
    <source>
        <dbReference type="ARBA" id="ARBA00022701"/>
    </source>
</evidence>
<name>A0AAN9TUQ6_9HEMI</name>
<comment type="similarity">
    <text evidence="3">Belongs to the tubulin family.</text>
</comment>
<dbReference type="InterPro" id="IPR017975">
    <property type="entry name" value="Tubulin_CS"/>
</dbReference>
<dbReference type="InterPro" id="IPR003008">
    <property type="entry name" value="Tubulin_FtsZ_GTPase"/>
</dbReference>
<dbReference type="InterPro" id="IPR040855">
    <property type="entry name" value="ORC_WH_C"/>
</dbReference>
<keyword evidence="7" id="KW-0479">Metal-binding</keyword>
<keyword evidence="11" id="KW-0342">GTP-binding</keyword>
<proteinExistence type="inferred from homology"/>
<evidence type="ECO:0000256" key="4">
    <source>
        <dbReference type="ARBA" id="ARBA00011747"/>
    </source>
</evidence>
<dbReference type="FunFam" id="3.40.50.1440:FF:000007">
    <property type="entry name" value="Tubulin alpha chain"/>
    <property type="match status" value="1"/>
</dbReference>
<dbReference type="SUPFAM" id="SSF52490">
    <property type="entry name" value="Tubulin nucleotide-binding domain-like"/>
    <property type="match status" value="1"/>
</dbReference>
<keyword evidence="10" id="KW-0460">Magnesium</keyword>
<dbReference type="GO" id="GO:0007017">
    <property type="term" value="P:microtubule-based process"/>
    <property type="evidence" value="ECO:0007669"/>
    <property type="project" value="InterPro"/>
</dbReference>
<keyword evidence="5" id="KW-0963">Cytoplasm</keyword>
<evidence type="ECO:0000256" key="3">
    <source>
        <dbReference type="ARBA" id="ARBA00009636"/>
    </source>
</evidence>
<comment type="catalytic activity">
    <reaction evidence="14">
        <text>GTP + H2O = GDP + phosphate + H(+)</text>
        <dbReference type="Rhea" id="RHEA:19669"/>
        <dbReference type="ChEBI" id="CHEBI:15377"/>
        <dbReference type="ChEBI" id="CHEBI:15378"/>
        <dbReference type="ChEBI" id="CHEBI:37565"/>
        <dbReference type="ChEBI" id="CHEBI:43474"/>
        <dbReference type="ChEBI" id="CHEBI:58189"/>
    </reaction>
    <physiologicalReaction direction="left-to-right" evidence="14">
        <dbReference type="Rhea" id="RHEA:19670"/>
    </physiologicalReaction>
</comment>
<dbReference type="PANTHER" id="PTHR11588">
    <property type="entry name" value="TUBULIN"/>
    <property type="match status" value="1"/>
</dbReference>
<dbReference type="Proteomes" id="UP001367676">
    <property type="component" value="Unassembled WGS sequence"/>
</dbReference>
<evidence type="ECO:0000256" key="5">
    <source>
        <dbReference type="ARBA" id="ARBA00022490"/>
    </source>
</evidence>
<dbReference type="InterPro" id="IPR002452">
    <property type="entry name" value="Alpha_tubulin"/>
</dbReference>
<dbReference type="Gene3D" id="3.40.50.1440">
    <property type="entry name" value="Tubulin/FtsZ, GTPase domain"/>
    <property type="match status" value="1"/>
</dbReference>
<evidence type="ECO:0000256" key="15">
    <source>
        <dbReference type="SAM" id="MobiDB-lite"/>
    </source>
</evidence>
<evidence type="ECO:0000256" key="7">
    <source>
        <dbReference type="ARBA" id="ARBA00022723"/>
    </source>
</evidence>
<dbReference type="SMART" id="SM00865">
    <property type="entry name" value="Tubulin_C"/>
    <property type="match status" value="1"/>
</dbReference>
<feature type="compositionally biased region" description="Low complexity" evidence="15">
    <location>
        <begin position="957"/>
        <end position="983"/>
    </location>
</feature>
<dbReference type="InterPro" id="IPR045663">
    <property type="entry name" value="ORC3_ins"/>
</dbReference>
<feature type="region of interest" description="Disordered" evidence="15">
    <location>
        <begin position="370"/>
        <end position="399"/>
    </location>
</feature>
<accession>A0AAN9TUQ6</accession>
<keyword evidence="19" id="KW-1185">Reference proteome</keyword>
<dbReference type="InterPro" id="IPR008280">
    <property type="entry name" value="Tub_FtsZ_C"/>
</dbReference>
<dbReference type="AlphaFoldDB" id="A0AAN9TUQ6"/>
<evidence type="ECO:0000256" key="14">
    <source>
        <dbReference type="ARBA" id="ARBA00049117"/>
    </source>
</evidence>
<evidence type="ECO:0000313" key="19">
    <source>
        <dbReference type="Proteomes" id="UP001367676"/>
    </source>
</evidence>
<sequence length="983" mass="110650">MSALTKGIFVSNGSRSSKKCSKKDDMFGCLEKQPFYQNYLTVWNSLEKKLKKLKKKISTKLVNDIVNFIDQHKHNEESIPAVALYTGTNLSDHDSLFDFISAEIEKKLLCRLVLLHPSQEISVKYMLGCTICSFITGKDTNSALEELQAFDEAAMTKKPTRKVGYTMAHLNEWYEETYLRKSKNAEPPKLVLVIPDIESFSAPILRQFLKTLSVEKIPETVKLLSKSQLKEISELPSVLKYKRKNSIGNEKVLNHQQVEELLTDLHEHLSAFHVAVRCLHVISNKLPQSPLGTHIREIYTMSVSTNVTKTDEFKSCFNMLQHLSKDDLLEKINNLMEMINLNKSVESLADIPQKLLKFHDNIEKSDFHNMVPAATSSPPKTVSTPTTKSGNFQSPSQPREITEFEKAKRDFLSYLSGDFFNNYLKPASELPLSEILIYNKVDVLRSSFDGIPRAALHKALCDPSHYLQCDCCKIKDSSEILGTFPDLCLAYKLHLECGVEVNLYDWLQREVVSVHVGQAGVQIGNACWELYGVEHGVSPDGFLTADNLPCNADDFFGTFYQETSAGRYVPRAVLVDLEPTVIDEIRNNQYKELFRPTSLISGKEDAANNFGRGYYTIGKEMEVTVLDSIRKQSEMCTSLAGFFIFHSMGGGTGSGLTTLLMQRLASEYGKKHKLEFVIYPCPRLSTAVVEPYNAVLMSHGTMEHSDCAFLVDNEALYDICTRQLDMERPTYVSLNRIFGQVISALTASMRFDGSINVDLSEFQTNLVPYPRIHFPLVTYSPFHSINKATHEKVTVTQLTRQCFERSNQMLRCDPSRGKYMACCMLYRGLIQVKEVNSAIQNIKSSKIPFVDWCPTGFKVGVNYQPPTVVPGSGLSKVNLSLCAISNSTSIAEVWSRVNYKFDLMFAKRAFAHWYLGEGMDEQEFVDAREDLASLEKDYEECGKESDKGEEGGEEESTGFTTTSTPETTTEVTEESTAATEPPA</sequence>
<evidence type="ECO:0000313" key="18">
    <source>
        <dbReference type="EMBL" id="KAK7604556.1"/>
    </source>
</evidence>
<comment type="subcellular location">
    <subcellularLocation>
        <location evidence="2">Cytoplasm</location>
        <location evidence="2">Cytoskeleton</location>
    </subcellularLocation>
</comment>
<dbReference type="GO" id="GO:0016787">
    <property type="term" value="F:hydrolase activity"/>
    <property type="evidence" value="ECO:0007669"/>
    <property type="project" value="UniProtKB-KW"/>
</dbReference>
<feature type="domain" description="Tubulin/FtsZ 2-layer sandwich" evidence="17">
    <location>
        <begin position="755"/>
        <end position="899"/>
    </location>
</feature>
<dbReference type="InterPro" id="IPR023123">
    <property type="entry name" value="Tubulin_C"/>
</dbReference>
<evidence type="ECO:0000256" key="10">
    <source>
        <dbReference type="ARBA" id="ARBA00022842"/>
    </source>
</evidence>
<dbReference type="CDD" id="cd02186">
    <property type="entry name" value="alpha_tubulin"/>
    <property type="match status" value="1"/>
</dbReference>
<evidence type="ECO:0000256" key="9">
    <source>
        <dbReference type="ARBA" id="ARBA00022801"/>
    </source>
</evidence>
<dbReference type="CDD" id="cd20704">
    <property type="entry name" value="Orc3"/>
    <property type="match status" value="1"/>
</dbReference>
<dbReference type="InterPro" id="IPR045667">
    <property type="entry name" value="ORC3_N"/>
</dbReference>
<dbReference type="Pfam" id="PF07034">
    <property type="entry name" value="ORC3_N"/>
    <property type="match status" value="1"/>
</dbReference>
<dbReference type="InterPro" id="IPR036525">
    <property type="entry name" value="Tubulin/FtsZ_GTPase_sf"/>
</dbReference>
<evidence type="ECO:0000256" key="1">
    <source>
        <dbReference type="ARBA" id="ARBA00001946"/>
    </source>
</evidence>
<comment type="function">
    <text evidence="13">Tubulin is the major constituent of microtubules, a cylinder consisting of laterally associated linear protofilaments composed of alpha- and beta-tubulin heterodimers. Microtubules grow by the addition of GTP-tubulin dimers to the microtubule end, where a stabilizing cap forms. Below the cap, tubulin dimers are in GDP-bound state, owing to GTPase activity of alpha-tubulin.</text>
</comment>
<evidence type="ECO:0000256" key="12">
    <source>
        <dbReference type="ARBA" id="ARBA00023212"/>
    </source>
</evidence>
<dbReference type="SMART" id="SM00864">
    <property type="entry name" value="Tubulin"/>
    <property type="match status" value="1"/>
</dbReference>
<comment type="subunit">
    <text evidence="4">Dimer of alpha and beta chains. A typical microtubule is a hollow water-filled tube with an outer diameter of 25 nm and an inner diameter of 15 nM. Alpha-beta heterodimers associate head-to-tail to form protofilaments running lengthwise along the microtubule wall with the beta-tubulin subunit facing the microtubule plus end conferring a structural polarity. Microtubules usually have 13 protofilaments but different protofilament numbers can be found in some organisms and specialized cells.</text>
</comment>
<evidence type="ECO:0000259" key="17">
    <source>
        <dbReference type="SMART" id="SM00865"/>
    </source>
</evidence>
<dbReference type="PRINTS" id="PR01161">
    <property type="entry name" value="TUBULIN"/>
</dbReference>
<reference evidence="18 19" key="1">
    <citation type="submission" date="2024-03" db="EMBL/GenBank/DDBJ databases">
        <title>Adaptation during the transition from Ophiocordyceps entomopathogen to insect associate is accompanied by gene loss and intensified selection.</title>
        <authorList>
            <person name="Ward C.M."/>
            <person name="Onetto C.A."/>
            <person name="Borneman A.R."/>
        </authorList>
    </citation>
    <scope>NUCLEOTIDE SEQUENCE [LARGE SCALE GENOMIC DNA]</scope>
    <source>
        <strain evidence="18">AWRI1</strain>
        <tissue evidence="18">Single Adult Female</tissue>
    </source>
</reference>
<feature type="region of interest" description="Disordered" evidence="15">
    <location>
        <begin position="935"/>
        <end position="983"/>
    </location>
</feature>
<dbReference type="InterPro" id="IPR000217">
    <property type="entry name" value="Tubulin"/>
</dbReference>
<dbReference type="Gene3D" id="1.10.287.600">
    <property type="entry name" value="Helix hairpin bin"/>
    <property type="match status" value="1"/>
</dbReference>
<feature type="compositionally biased region" description="Low complexity" evidence="15">
    <location>
        <begin position="372"/>
        <end position="389"/>
    </location>
</feature>
<feature type="domain" description="Tubulin/FtsZ GTPase" evidence="16">
    <location>
        <begin position="556"/>
        <end position="753"/>
    </location>
</feature>
<dbReference type="InterPro" id="IPR018316">
    <property type="entry name" value="Tubulin/FtsZ_2-layer-sand-dom"/>
</dbReference>